<keyword evidence="1" id="KW-0472">Membrane</keyword>
<keyword evidence="1" id="KW-1133">Transmembrane helix</keyword>
<keyword evidence="1" id="KW-0812">Transmembrane</keyword>
<evidence type="ECO:0000313" key="2">
    <source>
        <dbReference type="EMBL" id="MVX62728.1"/>
    </source>
</evidence>
<dbReference type="AlphaFoldDB" id="A0A964RJ79"/>
<dbReference type="Proteomes" id="UP000656077">
    <property type="component" value="Unassembled WGS sequence"/>
</dbReference>
<comment type="caution">
    <text evidence="2">The sequence shown here is derived from an EMBL/GenBank/DDBJ whole genome shotgun (WGS) entry which is preliminary data.</text>
</comment>
<reference evidence="2" key="1">
    <citation type="submission" date="2019-12" db="EMBL/GenBank/DDBJ databases">
        <title>Microbes associate with the intestines of laboratory mice.</title>
        <authorList>
            <person name="Navarre W."/>
            <person name="Wong E."/>
        </authorList>
    </citation>
    <scope>NUCLEOTIDE SEQUENCE</scope>
    <source>
        <strain evidence="2">NM79_F5</strain>
    </source>
</reference>
<dbReference type="RefSeq" id="WP_160358077.1">
    <property type="nucleotide sequence ID" value="NZ_WSRQ01000004.1"/>
</dbReference>
<dbReference type="EMBL" id="WSRQ01000004">
    <property type="protein sequence ID" value="MVX62728.1"/>
    <property type="molecule type" value="Genomic_DNA"/>
</dbReference>
<evidence type="ECO:0000256" key="1">
    <source>
        <dbReference type="SAM" id="Phobius"/>
    </source>
</evidence>
<sequence length="304" mass="35171">MKDKDYLGKVIKYAINDSIFDIKASRDIFNEAWNNKEKEMRKRKYFSIKNIRKEVLVPVCCVLFAIVGVFTFSPGARAAAQEVLKTIFLPDNSGNIVEKSEDTEVPVVEGPVFITNDNRDAMERRLGFKVNLPDKIGGYTYEKVEDYIFRPMVTIMAKNVKYKDAKEIQEKLKKSIDDDKVFEELEKDYELSRIVSASYEDDRGHKFQVIPIKREPKKIDAKVIKEVNIDGINCITTQDVKFNYGEKENGETDLEHKPISSEENYWMDWHYDGIDYGLAIGNDASNIDAAIDFAREYIRILEQK</sequence>
<name>A0A964RJ79_9CLOT</name>
<proteinExistence type="predicted"/>
<organism evidence="2 3">
    <name type="scientific">Clostridium chromiireducens</name>
    <dbReference type="NCBI Taxonomy" id="225345"/>
    <lineage>
        <taxon>Bacteria</taxon>
        <taxon>Bacillati</taxon>
        <taxon>Bacillota</taxon>
        <taxon>Clostridia</taxon>
        <taxon>Eubacteriales</taxon>
        <taxon>Clostridiaceae</taxon>
        <taxon>Clostridium</taxon>
    </lineage>
</organism>
<gene>
    <name evidence="2" type="ORF">GKZ28_03310</name>
</gene>
<feature type="transmembrane region" description="Helical" evidence="1">
    <location>
        <begin position="55"/>
        <end position="76"/>
    </location>
</feature>
<evidence type="ECO:0000313" key="3">
    <source>
        <dbReference type="Proteomes" id="UP000656077"/>
    </source>
</evidence>
<evidence type="ECO:0008006" key="4">
    <source>
        <dbReference type="Google" id="ProtNLM"/>
    </source>
</evidence>
<protein>
    <recommendedName>
        <fullName evidence="4">DUF4367 domain-containing protein</fullName>
    </recommendedName>
</protein>
<accession>A0A964RJ79</accession>